<evidence type="ECO:0000256" key="1">
    <source>
        <dbReference type="ARBA" id="ARBA00004651"/>
    </source>
</evidence>
<name>A0A918JEM0_9BURK</name>
<organism evidence="10 11">
    <name type="scientific">Advenella faeciporci</name>
    <dbReference type="NCBI Taxonomy" id="797535"/>
    <lineage>
        <taxon>Bacteria</taxon>
        <taxon>Pseudomonadati</taxon>
        <taxon>Pseudomonadota</taxon>
        <taxon>Betaproteobacteria</taxon>
        <taxon>Burkholderiales</taxon>
        <taxon>Alcaligenaceae</taxon>
    </lineage>
</organism>
<keyword evidence="6 9" id="KW-1133">Transmembrane helix</keyword>
<comment type="caution">
    <text evidence="10">The sequence shown here is derived from an EMBL/GenBank/DDBJ whole genome shotgun (WGS) entry which is preliminary data.</text>
</comment>
<keyword evidence="3" id="KW-1003">Cell membrane</keyword>
<dbReference type="PANTHER" id="PTHR11795">
    <property type="entry name" value="BRANCHED-CHAIN AMINO ACID TRANSPORT SYSTEM PERMEASE PROTEIN LIVH"/>
    <property type="match status" value="1"/>
</dbReference>
<protein>
    <submittedName>
        <fullName evidence="10">Branched-chain amino acid ABC transporter permease</fullName>
    </submittedName>
</protein>
<gene>
    <name evidence="10" type="ORF">GCM10011450_03510</name>
</gene>
<feature type="transmembrane region" description="Helical" evidence="9">
    <location>
        <begin position="95"/>
        <end position="113"/>
    </location>
</feature>
<feature type="transmembrane region" description="Helical" evidence="9">
    <location>
        <begin position="150"/>
        <end position="174"/>
    </location>
</feature>
<evidence type="ECO:0000256" key="2">
    <source>
        <dbReference type="ARBA" id="ARBA00022448"/>
    </source>
</evidence>
<evidence type="ECO:0000256" key="6">
    <source>
        <dbReference type="ARBA" id="ARBA00022989"/>
    </source>
</evidence>
<comment type="similarity">
    <text evidence="8">Belongs to the binding-protein-dependent transport system permease family. LivHM subfamily.</text>
</comment>
<keyword evidence="4 9" id="KW-0812">Transmembrane</keyword>
<dbReference type="GO" id="GO:0022857">
    <property type="term" value="F:transmembrane transporter activity"/>
    <property type="evidence" value="ECO:0007669"/>
    <property type="project" value="InterPro"/>
</dbReference>
<sequence length="346" mass="37638">MDWSIAKILMQDGLVTGVIYALMAVSLVLVFVVTRIIFIAQGEFVTFGALTFAIMADGGKPGTIWLLPMFGAVLFLKELYFVYQGKDRKTLLKSLGLFIIYPLLLLWAVPVVLATDPSLWVKAFLTLLLVVPLGPMLYRIAYEPVAEHSVLTLLIVSIAVHYALVGLGLVFFGAEGWLVSEPFFDGSVEIASLSWSYQSLFVIGMTVAIIGALWLFFGKTLYGRALRATAVNRRGARLVGIGTSMSGHLTFFLTALVGVLSGIMIVSFITITYETGFMIGLKGFVGAIIGGLVSYPLAAFGAIAIGIIEAFTTFWASDYKEVIVFGIVIPVLLLRAILVKHEEDEE</sequence>
<evidence type="ECO:0000256" key="4">
    <source>
        <dbReference type="ARBA" id="ARBA00022692"/>
    </source>
</evidence>
<dbReference type="Pfam" id="PF02653">
    <property type="entry name" value="BPD_transp_2"/>
    <property type="match status" value="1"/>
</dbReference>
<dbReference type="GO" id="GO:0006865">
    <property type="term" value="P:amino acid transport"/>
    <property type="evidence" value="ECO:0007669"/>
    <property type="project" value="UniProtKB-KW"/>
</dbReference>
<dbReference type="PANTHER" id="PTHR11795:SF450">
    <property type="entry name" value="ABC TRANSPORTER PERMEASE PROTEIN"/>
    <property type="match status" value="1"/>
</dbReference>
<dbReference type="AlphaFoldDB" id="A0A918JEM0"/>
<comment type="subcellular location">
    <subcellularLocation>
        <location evidence="1">Cell membrane</location>
        <topology evidence="1">Multi-pass membrane protein</topology>
    </subcellularLocation>
</comment>
<evidence type="ECO:0000256" key="3">
    <source>
        <dbReference type="ARBA" id="ARBA00022475"/>
    </source>
</evidence>
<feature type="transmembrane region" description="Helical" evidence="9">
    <location>
        <begin position="194"/>
        <end position="217"/>
    </location>
</feature>
<feature type="transmembrane region" description="Helical" evidence="9">
    <location>
        <begin position="13"/>
        <end position="33"/>
    </location>
</feature>
<dbReference type="EMBL" id="BMYS01000001">
    <property type="protein sequence ID" value="GGW76886.1"/>
    <property type="molecule type" value="Genomic_DNA"/>
</dbReference>
<feature type="transmembrane region" description="Helical" evidence="9">
    <location>
        <begin position="238"/>
        <end position="271"/>
    </location>
</feature>
<dbReference type="GO" id="GO:0005886">
    <property type="term" value="C:plasma membrane"/>
    <property type="evidence" value="ECO:0007669"/>
    <property type="project" value="UniProtKB-SubCell"/>
</dbReference>
<dbReference type="CDD" id="cd06582">
    <property type="entry name" value="TM_PBP1_LivH_like"/>
    <property type="match status" value="1"/>
</dbReference>
<evidence type="ECO:0000256" key="8">
    <source>
        <dbReference type="ARBA" id="ARBA00037998"/>
    </source>
</evidence>
<evidence type="ECO:0000256" key="9">
    <source>
        <dbReference type="SAM" id="Phobius"/>
    </source>
</evidence>
<proteinExistence type="inferred from homology"/>
<reference evidence="10" key="1">
    <citation type="journal article" date="2014" name="Int. J. Syst. Evol. Microbiol.">
        <title>Complete genome sequence of Corynebacterium casei LMG S-19264T (=DSM 44701T), isolated from a smear-ripened cheese.</title>
        <authorList>
            <consortium name="US DOE Joint Genome Institute (JGI-PGF)"/>
            <person name="Walter F."/>
            <person name="Albersmeier A."/>
            <person name="Kalinowski J."/>
            <person name="Ruckert C."/>
        </authorList>
    </citation>
    <scope>NUCLEOTIDE SEQUENCE</scope>
    <source>
        <strain evidence="10">KCTC 23732</strain>
    </source>
</reference>
<evidence type="ECO:0000313" key="10">
    <source>
        <dbReference type="EMBL" id="GGW76886.1"/>
    </source>
</evidence>
<keyword evidence="2" id="KW-0813">Transport</keyword>
<keyword evidence="11" id="KW-1185">Reference proteome</keyword>
<feature type="transmembrane region" description="Helical" evidence="9">
    <location>
        <begin position="119"/>
        <end position="138"/>
    </location>
</feature>
<feature type="transmembrane region" description="Helical" evidence="9">
    <location>
        <begin position="283"/>
        <end position="310"/>
    </location>
</feature>
<evidence type="ECO:0000256" key="5">
    <source>
        <dbReference type="ARBA" id="ARBA00022970"/>
    </source>
</evidence>
<dbReference type="InterPro" id="IPR001851">
    <property type="entry name" value="ABC_transp_permease"/>
</dbReference>
<evidence type="ECO:0000256" key="7">
    <source>
        <dbReference type="ARBA" id="ARBA00023136"/>
    </source>
</evidence>
<accession>A0A918JEM0</accession>
<dbReference type="InterPro" id="IPR052157">
    <property type="entry name" value="BCAA_transport_permease"/>
</dbReference>
<reference evidence="10" key="2">
    <citation type="submission" date="2020-09" db="EMBL/GenBank/DDBJ databases">
        <authorList>
            <person name="Sun Q."/>
            <person name="Kim S."/>
        </authorList>
    </citation>
    <scope>NUCLEOTIDE SEQUENCE</scope>
    <source>
        <strain evidence="10">KCTC 23732</strain>
    </source>
</reference>
<feature type="transmembrane region" description="Helical" evidence="9">
    <location>
        <begin position="322"/>
        <end position="339"/>
    </location>
</feature>
<keyword evidence="7 9" id="KW-0472">Membrane</keyword>
<dbReference type="Proteomes" id="UP000608345">
    <property type="component" value="Unassembled WGS sequence"/>
</dbReference>
<dbReference type="RefSeq" id="WP_189383710.1">
    <property type="nucleotide sequence ID" value="NZ_BAABFY010000002.1"/>
</dbReference>
<feature type="transmembrane region" description="Helical" evidence="9">
    <location>
        <begin position="62"/>
        <end position="83"/>
    </location>
</feature>
<evidence type="ECO:0000313" key="11">
    <source>
        <dbReference type="Proteomes" id="UP000608345"/>
    </source>
</evidence>
<keyword evidence="5" id="KW-0029">Amino-acid transport</keyword>